<name>A0A0A9F4K5_ARUDO</name>
<proteinExistence type="predicted"/>
<evidence type="ECO:0000313" key="1">
    <source>
        <dbReference type="EMBL" id="JAE06104.1"/>
    </source>
</evidence>
<accession>A0A0A9F4K5</accession>
<dbReference type="EMBL" id="GBRH01191792">
    <property type="protein sequence ID" value="JAE06104.1"/>
    <property type="molecule type" value="Transcribed_RNA"/>
</dbReference>
<protein>
    <submittedName>
        <fullName evidence="1">Uncharacterized protein</fullName>
    </submittedName>
</protein>
<reference evidence="1" key="2">
    <citation type="journal article" date="2015" name="Data Brief">
        <title>Shoot transcriptome of the giant reed, Arundo donax.</title>
        <authorList>
            <person name="Barrero R.A."/>
            <person name="Guerrero F.D."/>
            <person name="Moolhuijzen P."/>
            <person name="Goolsby J.A."/>
            <person name="Tidwell J."/>
            <person name="Bellgard S.E."/>
            <person name="Bellgard M.I."/>
        </authorList>
    </citation>
    <scope>NUCLEOTIDE SEQUENCE</scope>
    <source>
        <tissue evidence="1">Shoot tissue taken approximately 20 cm above the soil surface</tissue>
    </source>
</reference>
<dbReference type="AlphaFoldDB" id="A0A0A9F4K5"/>
<reference evidence="1" key="1">
    <citation type="submission" date="2014-09" db="EMBL/GenBank/DDBJ databases">
        <authorList>
            <person name="Magalhaes I.L.F."/>
            <person name="Oliveira U."/>
            <person name="Santos F.R."/>
            <person name="Vidigal T.H.D.A."/>
            <person name="Brescovit A.D."/>
            <person name="Santos A.J."/>
        </authorList>
    </citation>
    <scope>NUCLEOTIDE SEQUENCE</scope>
    <source>
        <tissue evidence="1">Shoot tissue taken approximately 20 cm above the soil surface</tissue>
    </source>
</reference>
<organism evidence="1">
    <name type="scientific">Arundo donax</name>
    <name type="common">Giant reed</name>
    <name type="synonym">Donax arundinaceus</name>
    <dbReference type="NCBI Taxonomy" id="35708"/>
    <lineage>
        <taxon>Eukaryota</taxon>
        <taxon>Viridiplantae</taxon>
        <taxon>Streptophyta</taxon>
        <taxon>Embryophyta</taxon>
        <taxon>Tracheophyta</taxon>
        <taxon>Spermatophyta</taxon>
        <taxon>Magnoliopsida</taxon>
        <taxon>Liliopsida</taxon>
        <taxon>Poales</taxon>
        <taxon>Poaceae</taxon>
        <taxon>PACMAD clade</taxon>
        <taxon>Arundinoideae</taxon>
        <taxon>Arundineae</taxon>
        <taxon>Arundo</taxon>
    </lineage>
</organism>
<sequence length="72" mass="8225">MFQTKKVISCDTKVTRNVSNLFRTLTLFGQTLNFNIIFENCEAFQSSFLQKQTICVNPSRTIPSCTSLVIKE</sequence>